<protein>
    <submittedName>
        <fullName evidence="2">Unannotated protein</fullName>
    </submittedName>
</protein>
<dbReference type="InterPro" id="IPR036661">
    <property type="entry name" value="Luciferase-like_sf"/>
</dbReference>
<dbReference type="GO" id="GO:0016705">
    <property type="term" value="F:oxidoreductase activity, acting on paired donors, with incorporation or reduction of molecular oxygen"/>
    <property type="evidence" value="ECO:0007669"/>
    <property type="project" value="InterPro"/>
</dbReference>
<name>A0A6J5YJL3_9ZZZZ</name>
<evidence type="ECO:0000313" key="2">
    <source>
        <dbReference type="EMBL" id="CAB4323742.1"/>
    </source>
</evidence>
<dbReference type="AlphaFoldDB" id="A0A6J5YJL3"/>
<dbReference type="EMBL" id="CAEMXZ010000067">
    <property type="protein sequence ID" value="CAB4323742.1"/>
    <property type="molecule type" value="Genomic_DNA"/>
</dbReference>
<dbReference type="InterPro" id="IPR011251">
    <property type="entry name" value="Luciferase-like_dom"/>
</dbReference>
<gene>
    <name evidence="2" type="ORF">UFOPK1392_01500</name>
</gene>
<evidence type="ECO:0000259" key="1">
    <source>
        <dbReference type="Pfam" id="PF00296"/>
    </source>
</evidence>
<sequence length="351" mass="37469">MKVDISLAMSGPMGAAERAAELAALGTDGLFSFENAHDVFFPLVLATATTEVDLMTNVAMAFPRSPLHMAYAANDLQELSGGRFRLGLGTQIRPHIQKRYGSVWEKPVAQMRESVLAIKAILAHFAGEGPFDFRGEWTTHTLMTPNFNPGPNPYGPPPVLVGALGPKMCEMTAEVADGILVMPFNSERHFAERTLPALDRGLATAGRTRDDIEIVLEVICAVGQTDAEIAAAANGVKMLLGFYGSTPSYRPVLDVEGWGELQPELNARSKQGDWVGMSELITDEVLHTIAVVGTPQQVAAEIVRRFGHAADRVCLYFPGYPITDACTAEVIAAVKAASAAAPKVSAPGHSA</sequence>
<reference evidence="2" key="1">
    <citation type="submission" date="2020-05" db="EMBL/GenBank/DDBJ databases">
        <authorList>
            <person name="Chiriac C."/>
            <person name="Salcher M."/>
            <person name="Ghai R."/>
            <person name="Kavagutti S V."/>
        </authorList>
    </citation>
    <scope>NUCLEOTIDE SEQUENCE</scope>
</reference>
<feature type="domain" description="Luciferase-like" evidence="1">
    <location>
        <begin position="15"/>
        <end position="304"/>
    </location>
</feature>
<dbReference type="Pfam" id="PF00296">
    <property type="entry name" value="Bac_luciferase"/>
    <property type="match status" value="1"/>
</dbReference>
<dbReference type="NCBIfam" id="TIGR03617">
    <property type="entry name" value="F420_MSMEG_2256"/>
    <property type="match status" value="1"/>
</dbReference>
<organism evidence="2">
    <name type="scientific">freshwater metagenome</name>
    <dbReference type="NCBI Taxonomy" id="449393"/>
    <lineage>
        <taxon>unclassified sequences</taxon>
        <taxon>metagenomes</taxon>
        <taxon>ecological metagenomes</taxon>
    </lineage>
</organism>
<dbReference type="PANTHER" id="PTHR43244:SF2">
    <property type="entry name" value="CONSERVED HYPOTHETICAL ALANINE AND PROLINE-RICH PROTEIN"/>
    <property type="match status" value="1"/>
</dbReference>
<dbReference type="InterPro" id="IPR019919">
    <property type="entry name" value="Lucif-like_OxRdtase_MSMEG_2256"/>
</dbReference>
<dbReference type="Gene3D" id="3.20.20.30">
    <property type="entry name" value="Luciferase-like domain"/>
    <property type="match status" value="1"/>
</dbReference>
<dbReference type="InterPro" id="IPR050564">
    <property type="entry name" value="F420-G6PD/mer"/>
</dbReference>
<accession>A0A6J5YJL3</accession>
<dbReference type="SUPFAM" id="SSF51679">
    <property type="entry name" value="Bacterial luciferase-like"/>
    <property type="match status" value="1"/>
</dbReference>
<dbReference type="CDD" id="cd01097">
    <property type="entry name" value="Tetrahydromethanopterin_reductase"/>
    <property type="match status" value="1"/>
</dbReference>
<proteinExistence type="predicted"/>
<dbReference type="PANTHER" id="PTHR43244">
    <property type="match status" value="1"/>
</dbReference>